<gene>
    <name evidence="1" type="ORF">A1356_06450</name>
</gene>
<reference evidence="1 2" key="1">
    <citation type="submission" date="2016-03" db="EMBL/GenBank/DDBJ databases">
        <authorList>
            <person name="Heylen K."/>
            <person name="De Vos P."/>
            <person name="Vekeman B."/>
        </authorList>
    </citation>
    <scope>NUCLEOTIDE SEQUENCE [LARGE SCALE GENOMIC DNA]</scope>
    <source>
        <strain evidence="1 2">R-49807</strain>
    </source>
</reference>
<name>A0AA91DEN0_9GAMM</name>
<dbReference type="AlphaFoldDB" id="A0AA91DEN0"/>
<organism evidence="1 2">
    <name type="scientific">Methylomonas koyamae</name>
    <dbReference type="NCBI Taxonomy" id="702114"/>
    <lineage>
        <taxon>Bacteria</taxon>
        <taxon>Pseudomonadati</taxon>
        <taxon>Pseudomonadota</taxon>
        <taxon>Gammaproteobacteria</taxon>
        <taxon>Methylococcales</taxon>
        <taxon>Methylococcaceae</taxon>
        <taxon>Methylomonas</taxon>
    </lineage>
</organism>
<dbReference type="Proteomes" id="UP000077734">
    <property type="component" value="Unassembled WGS sequence"/>
</dbReference>
<sequence length="104" mass="11367">MPATHPHQAGEQEPDFGLRAILKTVFGFDRFAARISSASKAMLLHNTHSPASGKNCSSSGGISSPQREQKVSGFEIGFIISLLVVVLDEDKRNLSYLLSILRHF</sequence>
<proteinExistence type="predicted"/>
<comment type="caution">
    <text evidence="1">The sequence shown here is derived from an EMBL/GenBank/DDBJ whole genome shotgun (WGS) entry which is preliminary data.</text>
</comment>
<protein>
    <submittedName>
        <fullName evidence="1">Uncharacterized protein</fullName>
    </submittedName>
</protein>
<evidence type="ECO:0000313" key="1">
    <source>
        <dbReference type="EMBL" id="OAI28501.1"/>
    </source>
</evidence>
<accession>A0AA91DEN0</accession>
<evidence type="ECO:0000313" key="2">
    <source>
        <dbReference type="Proteomes" id="UP000077734"/>
    </source>
</evidence>
<dbReference type="EMBL" id="LUUL01000055">
    <property type="protein sequence ID" value="OAI28501.1"/>
    <property type="molecule type" value="Genomic_DNA"/>
</dbReference>
<keyword evidence="2" id="KW-1185">Reference proteome</keyword>